<comment type="caution">
    <text evidence="6">The sequence shown here is derived from an EMBL/GenBank/DDBJ whole genome shotgun (WGS) entry which is preliminary data.</text>
</comment>
<dbReference type="SUPFAM" id="SSF46689">
    <property type="entry name" value="Homeodomain-like"/>
    <property type="match status" value="1"/>
</dbReference>
<dbReference type="Gene3D" id="1.10.10.60">
    <property type="entry name" value="Homeodomain-like"/>
    <property type="match status" value="2"/>
</dbReference>
<evidence type="ECO:0000256" key="1">
    <source>
        <dbReference type="ARBA" id="ARBA00023015"/>
    </source>
</evidence>
<dbReference type="InterPro" id="IPR020449">
    <property type="entry name" value="Tscrpt_reg_AraC-type_HTH"/>
</dbReference>
<keyword evidence="3" id="KW-0010">Activator</keyword>
<dbReference type="Pfam" id="PF12833">
    <property type="entry name" value="HTH_18"/>
    <property type="match status" value="1"/>
</dbReference>
<evidence type="ECO:0000256" key="3">
    <source>
        <dbReference type="ARBA" id="ARBA00023159"/>
    </source>
</evidence>
<sequence length="299" mass="34251">MDKTLIVNDENNGLPQTYFMNFRPGAVQKDFGFWIIMAARNNSSSNGIHEEPALPSATRKPRVFKFYSIAHMFDGAGFHWNAQRGITKLKVDDIIITPPDYVHFYGACKNPDNLPFVEDFISFAGPIADNLFKTGVIKDRIVNMGQQRRLLPIIDKALSPTRESQIEANILLLNFLTEIYIETQKASASELNIKFDFLTQKIIRDLSHWWTSAEMAEFCGVCESYFRVAFQQYSGLRPKHYVDKIKMGVASEKLLNSDIKLRDLAIMLGYLDQYHFSRRFKHVTGVSPAQYRHANKLLG</sequence>
<dbReference type="EMBL" id="VSSQ01018924">
    <property type="protein sequence ID" value="MPM62551.1"/>
    <property type="molecule type" value="Genomic_DNA"/>
</dbReference>
<dbReference type="GO" id="GO:0043565">
    <property type="term" value="F:sequence-specific DNA binding"/>
    <property type="evidence" value="ECO:0007669"/>
    <property type="project" value="InterPro"/>
</dbReference>
<dbReference type="PROSITE" id="PS00041">
    <property type="entry name" value="HTH_ARAC_FAMILY_1"/>
    <property type="match status" value="1"/>
</dbReference>
<dbReference type="PANTHER" id="PTHR46796">
    <property type="entry name" value="HTH-TYPE TRANSCRIPTIONAL ACTIVATOR RHAS-RELATED"/>
    <property type="match status" value="1"/>
</dbReference>
<dbReference type="PRINTS" id="PR00032">
    <property type="entry name" value="HTHARAC"/>
</dbReference>
<organism evidence="6">
    <name type="scientific">bioreactor metagenome</name>
    <dbReference type="NCBI Taxonomy" id="1076179"/>
    <lineage>
        <taxon>unclassified sequences</taxon>
        <taxon>metagenomes</taxon>
        <taxon>ecological metagenomes</taxon>
    </lineage>
</organism>
<dbReference type="SMART" id="SM00342">
    <property type="entry name" value="HTH_ARAC"/>
    <property type="match status" value="1"/>
</dbReference>
<dbReference type="AlphaFoldDB" id="A0A645BD29"/>
<dbReference type="GO" id="GO:0003700">
    <property type="term" value="F:DNA-binding transcription factor activity"/>
    <property type="evidence" value="ECO:0007669"/>
    <property type="project" value="InterPro"/>
</dbReference>
<name>A0A645BD29_9ZZZZ</name>
<dbReference type="InterPro" id="IPR037923">
    <property type="entry name" value="HTH-like"/>
</dbReference>
<dbReference type="SUPFAM" id="SSF51215">
    <property type="entry name" value="Regulatory protein AraC"/>
    <property type="match status" value="1"/>
</dbReference>
<evidence type="ECO:0000313" key="6">
    <source>
        <dbReference type="EMBL" id="MPM62551.1"/>
    </source>
</evidence>
<evidence type="ECO:0000259" key="5">
    <source>
        <dbReference type="PROSITE" id="PS01124"/>
    </source>
</evidence>
<evidence type="ECO:0000256" key="4">
    <source>
        <dbReference type="ARBA" id="ARBA00023163"/>
    </source>
</evidence>
<gene>
    <name evidence="6" type="primary">rhaR_103</name>
    <name evidence="6" type="ORF">SDC9_109424</name>
</gene>
<dbReference type="InterPro" id="IPR018062">
    <property type="entry name" value="HTH_AraC-typ_CS"/>
</dbReference>
<keyword evidence="2" id="KW-0238">DNA-binding</keyword>
<evidence type="ECO:0000256" key="2">
    <source>
        <dbReference type="ARBA" id="ARBA00023125"/>
    </source>
</evidence>
<dbReference type="PROSITE" id="PS01124">
    <property type="entry name" value="HTH_ARAC_FAMILY_2"/>
    <property type="match status" value="1"/>
</dbReference>
<dbReference type="InterPro" id="IPR018060">
    <property type="entry name" value="HTH_AraC"/>
</dbReference>
<proteinExistence type="predicted"/>
<keyword evidence="1" id="KW-0805">Transcription regulation</keyword>
<accession>A0A645BD29</accession>
<feature type="domain" description="HTH araC/xylS-type" evidence="5">
    <location>
        <begin position="196"/>
        <end position="294"/>
    </location>
</feature>
<reference evidence="6" key="1">
    <citation type="submission" date="2019-08" db="EMBL/GenBank/DDBJ databases">
        <authorList>
            <person name="Kucharzyk K."/>
            <person name="Murdoch R.W."/>
            <person name="Higgins S."/>
            <person name="Loffler F."/>
        </authorList>
    </citation>
    <scope>NUCLEOTIDE SEQUENCE</scope>
</reference>
<keyword evidence="4" id="KW-0804">Transcription</keyword>
<dbReference type="InterPro" id="IPR009057">
    <property type="entry name" value="Homeodomain-like_sf"/>
</dbReference>
<protein>
    <submittedName>
        <fullName evidence="6">HTH-type transcriptional activator RhaR</fullName>
    </submittedName>
</protein>
<dbReference type="InterPro" id="IPR050204">
    <property type="entry name" value="AraC_XylS_family_regulators"/>
</dbReference>